<reference evidence="2 3" key="1">
    <citation type="submission" date="2015-03" db="EMBL/GenBank/DDBJ databases">
        <authorList>
            <person name="Murphy D."/>
        </authorList>
    </citation>
    <scope>NUCLEOTIDE SEQUENCE [LARGE SCALE GENOMIC DNA]</scope>
    <source>
        <strain evidence="2 3">PAP088</strain>
    </source>
</reference>
<evidence type="ECO:0000256" key="1">
    <source>
        <dbReference type="SAM" id="MobiDB-lite"/>
    </source>
</evidence>
<feature type="region of interest" description="Disordered" evidence="1">
    <location>
        <begin position="47"/>
        <end position="73"/>
    </location>
</feature>
<protein>
    <submittedName>
        <fullName evidence="2">Uncharacterized protein</fullName>
    </submittedName>
</protein>
<accession>A0A0U1AV09</accession>
<dbReference type="AlphaFoldDB" id="A0A0U1AV09"/>
<name>A0A0U1AV09_9MYCO</name>
<dbReference type="EMBL" id="CSWP01000001">
    <property type="protein sequence ID" value="CPV30208.1"/>
    <property type="molecule type" value="Genomic_DNA"/>
</dbReference>
<proteinExistence type="predicted"/>
<sequence length="73" mass="8015">MPAIHDEIDATWRFTAVQRGEQLFTCDLRTLRDDMYPAVARVRGISGQAEFKGTGSHPPPEPDSLDVPVHPGG</sequence>
<evidence type="ECO:0000313" key="3">
    <source>
        <dbReference type="Proteomes" id="UP000045782"/>
    </source>
</evidence>
<gene>
    <name evidence="2" type="ORF">ERS075579_00106</name>
</gene>
<evidence type="ECO:0000313" key="2">
    <source>
        <dbReference type="EMBL" id="CPV30208.1"/>
    </source>
</evidence>
<organism evidence="2 3">
    <name type="scientific">Mycobacteroides abscessus</name>
    <dbReference type="NCBI Taxonomy" id="36809"/>
    <lineage>
        <taxon>Bacteria</taxon>
        <taxon>Bacillati</taxon>
        <taxon>Actinomycetota</taxon>
        <taxon>Actinomycetes</taxon>
        <taxon>Mycobacteriales</taxon>
        <taxon>Mycobacteriaceae</taxon>
        <taxon>Mycobacteroides</taxon>
    </lineage>
</organism>
<dbReference type="Proteomes" id="UP000045782">
    <property type="component" value="Unassembled WGS sequence"/>
</dbReference>